<accession>A0ABM1TL70</accession>
<dbReference type="RefSeq" id="XP_022256626.1">
    <property type="nucleotide sequence ID" value="XM_022400918.1"/>
</dbReference>
<comment type="subcellular location">
    <subcellularLocation>
        <location evidence="1">Nucleus</location>
    </subcellularLocation>
</comment>
<reference evidence="11 12" key="1">
    <citation type="submission" date="2025-05" db="UniProtKB">
        <authorList>
            <consortium name="RefSeq"/>
        </authorList>
    </citation>
    <scope>IDENTIFICATION</scope>
    <source>
        <tissue evidence="11 12">Muscle</tissue>
    </source>
</reference>
<feature type="domain" description="C2H2-type" evidence="9">
    <location>
        <begin position="549"/>
        <end position="576"/>
    </location>
</feature>
<feature type="domain" description="C2H2-type" evidence="9">
    <location>
        <begin position="521"/>
        <end position="546"/>
    </location>
</feature>
<evidence type="ECO:0000313" key="10">
    <source>
        <dbReference type="Proteomes" id="UP000694941"/>
    </source>
</evidence>
<evidence type="ECO:0000256" key="5">
    <source>
        <dbReference type="ARBA" id="ARBA00022833"/>
    </source>
</evidence>
<feature type="region of interest" description="Disordered" evidence="8">
    <location>
        <begin position="495"/>
        <end position="517"/>
    </location>
</feature>
<feature type="region of interest" description="Disordered" evidence="8">
    <location>
        <begin position="280"/>
        <end position="325"/>
    </location>
</feature>
<dbReference type="InterPro" id="IPR036236">
    <property type="entry name" value="Znf_C2H2_sf"/>
</dbReference>
<dbReference type="SUPFAM" id="SSF57667">
    <property type="entry name" value="beta-beta-alpha zinc fingers"/>
    <property type="match status" value="2"/>
</dbReference>
<feature type="compositionally biased region" description="Basic and acidic residues" evidence="8">
    <location>
        <begin position="281"/>
        <end position="295"/>
    </location>
</feature>
<dbReference type="PANTHER" id="PTHR16515">
    <property type="entry name" value="PR DOMAIN ZINC FINGER PROTEIN"/>
    <property type="match status" value="1"/>
</dbReference>
<evidence type="ECO:0000256" key="7">
    <source>
        <dbReference type="PROSITE-ProRule" id="PRU00042"/>
    </source>
</evidence>
<evidence type="ECO:0000256" key="8">
    <source>
        <dbReference type="SAM" id="MobiDB-lite"/>
    </source>
</evidence>
<protein>
    <submittedName>
        <fullName evidence="11 12">Zinc finger protein 271-like isoform X1</fullName>
    </submittedName>
</protein>
<keyword evidence="6" id="KW-0539">Nucleus</keyword>
<evidence type="ECO:0000313" key="11">
    <source>
        <dbReference type="RefSeq" id="XP_013788398.2"/>
    </source>
</evidence>
<feature type="compositionally biased region" description="Basic residues" evidence="8">
    <location>
        <begin position="232"/>
        <end position="242"/>
    </location>
</feature>
<evidence type="ECO:0000256" key="2">
    <source>
        <dbReference type="ARBA" id="ARBA00022723"/>
    </source>
</evidence>
<sequence length="670" mass="76636">MATDSVPVETVLTEEDGEFNIPAESPVNMQEKQFSGSNNSTLSESDFSPLDVTLRRNIAHCSIANVPRSISRMPFEESRPINSMSSSSENDKWSSDGKHPHLISSEDYTEELKRNKTQNYLLLSGPQDKLYGRIHSQLTYKEQERIRQRSMMQLKRQDPFFRAVEREKQRTRMKTRRQDPLFRNIERERQRIRMKMKRQDPIFRQKERERQKYRMQLKRQDPVFKEQEKARGRSRSQMKRKCSQIMTEYQNKHRKVFEPYIQFCEPVTREESVKHLQQQALKEKSNYTVSSKEKTQPTCGNESLMSTSNGSCDMQPTSQPQNKNDTSDIMAFGYYRPNVSHCTSASSLSCLLRTTGDVKTLSDISTIALHSSVAINSEALRGDHHSHQGAIPNVVSVMNPLLQSYMSAASGFVKGNQLPQQKTSPARLPCSPHFIHNKDRTENQGIGARENLQHHFKSPEYLNQTSPGLASRYINEQNSPVATCPINALPDPNNTCRNVSTNSGQRKPSFSSPRTSNGGPFSCLECGAQLQTLSGYRYHQQGHSGDIVYKCDMCGKAYSNRGSYFRHMKHHTESFECQICNKVFHMKQHLKEHMKSHGDKNLCCPHCDYKTCYKYALNRHIAIRHTFSGNEPCPSCGVILKSYRQLVRHQEACRSLSLKAVPCTAVAATV</sequence>
<proteinExistence type="predicted"/>
<keyword evidence="10" id="KW-1185">Reference proteome</keyword>
<organism evidence="10 12">
    <name type="scientific">Limulus polyphemus</name>
    <name type="common">Atlantic horseshoe crab</name>
    <dbReference type="NCBI Taxonomy" id="6850"/>
    <lineage>
        <taxon>Eukaryota</taxon>
        <taxon>Metazoa</taxon>
        <taxon>Ecdysozoa</taxon>
        <taxon>Arthropoda</taxon>
        <taxon>Chelicerata</taxon>
        <taxon>Merostomata</taxon>
        <taxon>Xiphosura</taxon>
        <taxon>Limulidae</taxon>
        <taxon>Limulus</taxon>
    </lineage>
</organism>
<dbReference type="Proteomes" id="UP000694941">
    <property type="component" value="Unplaced"/>
</dbReference>
<evidence type="ECO:0000313" key="13">
    <source>
        <dbReference type="RefSeq" id="XP_022256627.1"/>
    </source>
</evidence>
<feature type="region of interest" description="Disordered" evidence="8">
    <location>
        <begin position="78"/>
        <end position="102"/>
    </location>
</feature>
<feature type="domain" description="C2H2-type" evidence="9">
    <location>
        <begin position="575"/>
        <end position="602"/>
    </location>
</feature>
<evidence type="ECO:0000256" key="3">
    <source>
        <dbReference type="ARBA" id="ARBA00022737"/>
    </source>
</evidence>
<gene>
    <name evidence="11 12 13" type="primary">LOC106472310</name>
</gene>
<evidence type="ECO:0000256" key="6">
    <source>
        <dbReference type="ARBA" id="ARBA00023242"/>
    </source>
</evidence>
<feature type="compositionally biased region" description="Basic and acidic residues" evidence="8">
    <location>
        <begin position="221"/>
        <end position="231"/>
    </location>
</feature>
<evidence type="ECO:0000313" key="12">
    <source>
        <dbReference type="RefSeq" id="XP_022256626.1"/>
    </source>
</evidence>
<feature type="region of interest" description="Disordered" evidence="8">
    <location>
        <begin position="221"/>
        <end position="242"/>
    </location>
</feature>
<dbReference type="Gene3D" id="3.30.160.60">
    <property type="entry name" value="Classic Zinc Finger"/>
    <property type="match status" value="3"/>
</dbReference>
<dbReference type="RefSeq" id="XP_013788398.2">
    <property type="nucleotide sequence ID" value="XM_013932944.2"/>
</dbReference>
<dbReference type="Pfam" id="PF00096">
    <property type="entry name" value="zf-C2H2"/>
    <property type="match status" value="2"/>
</dbReference>
<evidence type="ECO:0000256" key="1">
    <source>
        <dbReference type="ARBA" id="ARBA00004123"/>
    </source>
</evidence>
<dbReference type="RefSeq" id="XP_022256627.1">
    <property type="nucleotide sequence ID" value="XM_022400919.1"/>
</dbReference>
<keyword evidence="3" id="KW-0677">Repeat</keyword>
<dbReference type="InterPro" id="IPR050331">
    <property type="entry name" value="Zinc_finger"/>
</dbReference>
<feature type="compositionally biased region" description="Basic and acidic residues" evidence="8">
    <location>
        <begin position="89"/>
        <end position="99"/>
    </location>
</feature>
<dbReference type="PANTHER" id="PTHR16515:SF66">
    <property type="entry name" value="C2H2-TYPE DOMAIN-CONTAINING PROTEIN"/>
    <property type="match status" value="1"/>
</dbReference>
<dbReference type="GeneID" id="106472310"/>
<keyword evidence="4 7" id="KW-0863">Zinc-finger</keyword>
<evidence type="ECO:0000259" key="9">
    <source>
        <dbReference type="PROSITE" id="PS50157"/>
    </source>
</evidence>
<evidence type="ECO:0000256" key="4">
    <source>
        <dbReference type="ARBA" id="ARBA00022771"/>
    </source>
</evidence>
<dbReference type="PROSITE" id="PS00028">
    <property type="entry name" value="ZINC_FINGER_C2H2_1"/>
    <property type="match status" value="3"/>
</dbReference>
<dbReference type="PROSITE" id="PS50157">
    <property type="entry name" value="ZINC_FINGER_C2H2_2"/>
    <property type="match status" value="3"/>
</dbReference>
<name>A0ABM1TL70_LIMPO</name>
<feature type="compositionally biased region" description="Polar residues" evidence="8">
    <location>
        <begin position="296"/>
        <end position="324"/>
    </location>
</feature>
<keyword evidence="5" id="KW-0862">Zinc</keyword>
<keyword evidence="2" id="KW-0479">Metal-binding</keyword>
<dbReference type="SMART" id="SM00355">
    <property type="entry name" value="ZnF_C2H2"/>
    <property type="match status" value="5"/>
</dbReference>
<dbReference type="InterPro" id="IPR013087">
    <property type="entry name" value="Znf_C2H2_type"/>
</dbReference>